<name>A0ABN3CIG2_9ACTN</name>
<organism evidence="2 3">
    <name type="scientific">Nonomuraea monospora</name>
    <dbReference type="NCBI Taxonomy" id="568818"/>
    <lineage>
        <taxon>Bacteria</taxon>
        <taxon>Bacillati</taxon>
        <taxon>Actinomycetota</taxon>
        <taxon>Actinomycetes</taxon>
        <taxon>Streptosporangiales</taxon>
        <taxon>Streptosporangiaceae</taxon>
        <taxon>Nonomuraea</taxon>
    </lineage>
</organism>
<feature type="compositionally biased region" description="Basic and acidic residues" evidence="1">
    <location>
        <begin position="36"/>
        <end position="46"/>
    </location>
</feature>
<reference evidence="2 3" key="1">
    <citation type="journal article" date="2019" name="Int. J. Syst. Evol. Microbiol.">
        <title>The Global Catalogue of Microorganisms (GCM) 10K type strain sequencing project: providing services to taxonomists for standard genome sequencing and annotation.</title>
        <authorList>
            <consortium name="The Broad Institute Genomics Platform"/>
            <consortium name="The Broad Institute Genome Sequencing Center for Infectious Disease"/>
            <person name="Wu L."/>
            <person name="Ma J."/>
        </authorList>
    </citation>
    <scope>NUCLEOTIDE SEQUENCE [LARGE SCALE GENOMIC DNA]</scope>
    <source>
        <strain evidence="2 3">JCM 16114</strain>
    </source>
</reference>
<accession>A0ABN3CIG2</accession>
<evidence type="ECO:0000313" key="2">
    <source>
        <dbReference type="EMBL" id="GAA2209213.1"/>
    </source>
</evidence>
<keyword evidence="3" id="KW-1185">Reference proteome</keyword>
<evidence type="ECO:0000256" key="1">
    <source>
        <dbReference type="SAM" id="MobiDB-lite"/>
    </source>
</evidence>
<evidence type="ECO:0000313" key="3">
    <source>
        <dbReference type="Proteomes" id="UP001499843"/>
    </source>
</evidence>
<comment type="caution">
    <text evidence="2">The sequence shown here is derived from an EMBL/GenBank/DDBJ whole genome shotgun (WGS) entry which is preliminary data.</text>
</comment>
<evidence type="ECO:0008006" key="4">
    <source>
        <dbReference type="Google" id="ProtNLM"/>
    </source>
</evidence>
<proteinExistence type="predicted"/>
<gene>
    <name evidence="2" type="ORF">GCM10009850_046710</name>
</gene>
<dbReference type="Proteomes" id="UP001499843">
    <property type="component" value="Unassembled WGS sequence"/>
</dbReference>
<dbReference type="EMBL" id="BAAAQX010000011">
    <property type="protein sequence ID" value="GAA2209213.1"/>
    <property type="molecule type" value="Genomic_DNA"/>
</dbReference>
<sequence length="65" mass="6854">MPRRLILMSTTASAIPAKPTVDRSATAWEPTMRSFHRGDGSLRGRESLPVSTARAGSAINDAGAT</sequence>
<feature type="region of interest" description="Disordered" evidence="1">
    <location>
        <begin position="33"/>
        <end position="65"/>
    </location>
</feature>
<protein>
    <recommendedName>
        <fullName evidence="4">Secreted protein</fullName>
    </recommendedName>
</protein>